<dbReference type="AlphaFoldDB" id="A0A1H8K262"/>
<feature type="region of interest" description="Disordered" evidence="1">
    <location>
        <begin position="569"/>
        <end position="589"/>
    </location>
</feature>
<evidence type="ECO:0000313" key="3">
    <source>
        <dbReference type="Proteomes" id="UP000199054"/>
    </source>
</evidence>
<evidence type="ECO:0000256" key="1">
    <source>
        <dbReference type="SAM" id="MobiDB-lite"/>
    </source>
</evidence>
<name>A0A1H8K262_9RHOB</name>
<accession>A0A1H8K262</accession>
<feature type="compositionally biased region" description="Low complexity" evidence="1">
    <location>
        <begin position="163"/>
        <end position="175"/>
    </location>
</feature>
<dbReference type="STRING" id="34002.SAMN04489859_102011"/>
<dbReference type="EMBL" id="FODE01000020">
    <property type="protein sequence ID" value="SEN87070.1"/>
    <property type="molecule type" value="Genomic_DNA"/>
</dbReference>
<gene>
    <name evidence="2" type="ORF">SAMN04489859_102011</name>
</gene>
<proteinExistence type="predicted"/>
<dbReference type="Proteomes" id="UP000199054">
    <property type="component" value="Unassembled WGS sequence"/>
</dbReference>
<sequence length="589" mass="62440">MSGLGTGISAFVNGFVGGRDVRNRWDDRKIDQARQERLDQIRENQDRRAQEAHEVNLEGTGLINQARRQSIRQTDQDWGDSRAMREALSQADQAAEGGLLTNAGISTSGTATLGAMPDAVAPEPARGSFRIPEWDATVPWQETPLGLGAVASDPVPAAPAQPQPDQSAAPASAPAQPRPPQIDGDTIVPPPPPDGGYQPTDNRQHQWAQPGGLSKDIQQAGRVAGDFVGDALARTGETIVNEGVDVVRGINRPLQAASEYALGRDVVGAPERVDLNNDGLSSTLGTPLAQSWGAIRDDGQAAAAQASAPGTDGSKAQVATAAETVMNNVGDSPSMKAAADAVPVDAMGATRGKPMTEAKRDQGAKTFMESYRKNGAPIVMRELLRQGRIDQAEKFDEFVRSGTAREGMDAWGRGMFAAMQGDVDGAADNLLDAYNAAGYYDDGYEILRDDSALIRDNGGDVVGVRLAMRNQTTGEVVVQQDRIDNFIQRALWITSPEKAFEAASARMAAQQDALLKADAERRGAATDLIKAEPDRIARAAQEIYKNSIGLDGQPTMTYAEALQEAQGAFSGQGAAAPLDGEVPVARRPQ</sequence>
<organism evidence="2 3">
    <name type="scientific">Paracoccus alcaliphilus</name>
    <dbReference type="NCBI Taxonomy" id="34002"/>
    <lineage>
        <taxon>Bacteria</taxon>
        <taxon>Pseudomonadati</taxon>
        <taxon>Pseudomonadota</taxon>
        <taxon>Alphaproteobacteria</taxon>
        <taxon>Rhodobacterales</taxon>
        <taxon>Paracoccaceae</taxon>
        <taxon>Paracoccus</taxon>
    </lineage>
</organism>
<protein>
    <submittedName>
        <fullName evidence="2">Uncharacterized protein</fullName>
    </submittedName>
</protein>
<reference evidence="2 3" key="1">
    <citation type="submission" date="2016-10" db="EMBL/GenBank/DDBJ databases">
        <authorList>
            <person name="de Groot N.N."/>
        </authorList>
    </citation>
    <scope>NUCLEOTIDE SEQUENCE [LARGE SCALE GENOMIC DNA]</scope>
    <source>
        <strain evidence="2 3">DSM 8512</strain>
    </source>
</reference>
<evidence type="ECO:0000313" key="2">
    <source>
        <dbReference type="EMBL" id="SEN87070.1"/>
    </source>
</evidence>
<keyword evidence="3" id="KW-1185">Reference proteome</keyword>
<feature type="region of interest" description="Disordered" evidence="1">
    <location>
        <begin position="146"/>
        <end position="213"/>
    </location>
</feature>
<dbReference type="RefSeq" id="WP_090613424.1">
    <property type="nucleotide sequence ID" value="NZ_FODE01000020.1"/>
</dbReference>
<dbReference type="OrthoDB" id="8370752at2"/>